<dbReference type="CDD" id="cd22572">
    <property type="entry name" value="GCP5_NTD"/>
    <property type="match status" value="1"/>
</dbReference>
<dbReference type="GO" id="GO:0043015">
    <property type="term" value="F:gamma-tubulin binding"/>
    <property type="evidence" value="ECO:0007669"/>
    <property type="project" value="InterPro"/>
</dbReference>
<dbReference type="GO" id="GO:0051225">
    <property type="term" value="P:spindle assembly"/>
    <property type="evidence" value="ECO:0007669"/>
    <property type="project" value="TreeGrafter"/>
</dbReference>
<dbReference type="InterPro" id="IPR059169">
    <property type="entry name" value="GCP5_N_ext"/>
</dbReference>
<dbReference type="RefSeq" id="XP_040675678.1">
    <property type="nucleotide sequence ID" value="XM_040826316.1"/>
</dbReference>
<keyword evidence="2 5" id="KW-0963">Cytoplasm</keyword>
<protein>
    <recommendedName>
        <fullName evidence="5">Spindle pole body component</fullName>
    </recommendedName>
</protein>
<evidence type="ECO:0000256" key="3">
    <source>
        <dbReference type="ARBA" id="ARBA00022701"/>
    </source>
</evidence>
<keyword evidence="4 5" id="KW-0206">Cytoskeleton</keyword>
<dbReference type="EMBL" id="AZHE01000032">
    <property type="protein sequence ID" value="KHN94612.1"/>
    <property type="molecule type" value="Genomic_DNA"/>
</dbReference>
<feature type="domain" description="Gamma tubulin complex component C-terminal" evidence="7">
    <location>
        <begin position="543"/>
        <end position="817"/>
    </location>
</feature>
<dbReference type="InterPro" id="IPR040457">
    <property type="entry name" value="GCP_C"/>
</dbReference>
<dbReference type="Proteomes" id="UP000030816">
    <property type="component" value="Unassembled WGS sequence"/>
</dbReference>
<accession>A0A0B2WM89</accession>
<feature type="region of interest" description="Disordered" evidence="6">
    <location>
        <begin position="1058"/>
        <end position="1079"/>
    </location>
</feature>
<organism evidence="10 11">
    <name type="scientific">Metarhizium album (strain ARSEF 1941)</name>
    <dbReference type="NCBI Taxonomy" id="1081103"/>
    <lineage>
        <taxon>Eukaryota</taxon>
        <taxon>Fungi</taxon>
        <taxon>Dikarya</taxon>
        <taxon>Ascomycota</taxon>
        <taxon>Pezizomycotina</taxon>
        <taxon>Sordariomycetes</taxon>
        <taxon>Hypocreomycetidae</taxon>
        <taxon>Hypocreales</taxon>
        <taxon>Clavicipitaceae</taxon>
        <taxon>Metarhizium</taxon>
    </lineage>
</organism>
<dbReference type="GO" id="GO:0000930">
    <property type="term" value="C:gamma-tubulin complex"/>
    <property type="evidence" value="ECO:0007669"/>
    <property type="project" value="UniProtKB-ARBA"/>
</dbReference>
<dbReference type="GO" id="GO:0031122">
    <property type="term" value="P:cytoplasmic microtubule organization"/>
    <property type="evidence" value="ECO:0007669"/>
    <property type="project" value="TreeGrafter"/>
</dbReference>
<feature type="region of interest" description="Disordered" evidence="6">
    <location>
        <begin position="155"/>
        <end position="178"/>
    </location>
</feature>
<dbReference type="InterPro" id="IPR032797">
    <property type="entry name" value="Mod21_N"/>
</dbReference>
<evidence type="ECO:0000256" key="5">
    <source>
        <dbReference type="RuleBase" id="RU363050"/>
    </source>
</evidence>
<dbReference type="GO" id="GO:0051011">
    <property type="term" value="F:microtubule minus-end binding"/>
    <property type="evidence" value="ECO:0007669"/>
    <property type="project" value="TreeGrafter"/>
</dbReference>
<comment type="caution">
    <text evidence="10">The sequence shown here is derived from an EMBL/GenBank/DDBJ whole genome shotgun (WGS) entry which is preliminary data.</text>
</comment>
<dbReference type="InterPro" id="IPR042241">
    <property type="entry name" value="GCP_C_sf"/>
</dbReference>
<keyword evidence="3 5" id="KW-0493">Microtubule</keyword>
<dbReference type="STRING" id="1081103.A0A0B2WM89"/>
<feature type="domain" description="Gamma-Tubulin ring complex non-core subunit mod21 N-terminal" evidence="8">
    <location>
        <begin position="67"/>
        <end position="158"/>
    </location>
</feature>
<sequence>MSFASRLGALTRELVEVLAPPSVQTDPSRLEKITDAALKNLKSHTFLQTNHFEVEKVLAGLDERFRINCRDDLADALQHRLVKLSSHPSKWHPEILHLFLELSDQPTFKSKLGDLKLLGRSEAIPITALRWEDIAKEDGWDDDGLLWQNINYSDDSEDDSYEQQFTSEPEVTSLHSDEDSAVRTAPSYISHPEESTTFERIQTAQRWRMQPPSGDMSRHTRKVPVSEIVVVRDVLFMLQGLDCTLFTRNCAAVPSFQLDGMEWEPYRAMMQSFTDFGGRLRTLRMFAGQRQDVPHLQAFQDCISDRLRKLDHYISELQTSLVAPSSDVVLSLVGTKTKLIPWLQPLHALANIVSTIEAEPQSTPFRYLELVFDEVCVAQLSGKAELYNFLARIFAECFRVYLRPIRLWMDEGKLLSASDLFFVAEVSASTPLGKTWQDRYRLRETPDGTLHAPAFLRTAIGNIYNAGKNIIVLKLLGKYDTAVSWKARNEPPLDYESMCPAGQELVPFAELFDTAFDRWIQSKYHATSTTLKRILFDDWALPATLDTLHGIYLMSDGSASSTFCASIFAKLDSPQADWPDRYALTAAAQDSFTTTDPGRLTVAVSADMHNLPPFQRRNSVRTVLSGITVNYRLPWPLQLIFNDASMQHYQSVFTLLLQFKRATQALQPPRIRDGYWADQGNRSVSATFYSARSKLVWFCTTIQTYLTTLVLIPIDTQLRHDLAASHDIDNLVSAHEKALKAMADQACLGSRLTPIRESILDVLDLALKLERVRSGGVDREEQVHVSKSYETTLTDIRVEVDRQVRFIWSGLRSVARATSDAQSAKWDILADMLQAGDTTRDSTVPVAPLAPLVLSRPSAPKPVREKLHQGKNLAPIPRHPHLARSPPDNVHIRKVPPDGILRIPRDLAHQHGRIAPHPRVLGRHHAPRQAAADGNDALERPARSPGRRNLHDSLGSQLRGHAQGQRPALPEAKQQHVAHLPAALSNQHTLYQSLRHERRGPGEARVGIQLPRARVQHDVVAPVKTPRRRGRVVDEGRRQRTCAADRYGQHAGEVEAAGEAGEGGLGIAQAVEEDQEGGG</sequence>
<dbReference type="GO" id="GO:0005874">
    <property type="term" value="C:microtubule"/>
    <property type="evidence" value="ECO:0007669"/>
    <property type="project" value="UniProtKB-KW"/>
</dbReference>
<dbReference type="PANTHER" id="PTHR19302:SF33">
    <property type="entry name" value="GAMMA-TUBULIN COMPLEX COMPONENT 5"/>
    <property type="match status" value="1"/>
</dbReference>
<dbReference type="InterPro" id="IPR007259">
    <property type="entry name" value="GCP"/>
</dbReference>
<dbReference type="GO" id="GO:0051321">
    <property type="term" value="P:meiotic cell cycle"/>
    <property type="evidence" value="ECO:0007669"/>
    <property type="project" value="TreeGrafter"/>
</dbReference>
<gene>
    <name evidence="10" type="ORF">MAM_07518</name>
</gene>
<dbReference type="Pfam" id="PF14609">
    <property type="entry name" value="GCP5-Mod21_N"/>
    <property type="match status" value="1"/>
</dbReference>
<feature type="compositionally biased region" description="Basic residues" evidence="6">
    <location>
        <begin position="917"/>
        <end position="927"/>
    </location>
</feature>
<evidence type="ECO:0000256" key="1">
    <source>
        <dbReference type="ARBA" id="ARBA00010337"/>
    </source>
</evidence>
<dbReference type="PANTHER" id="PTHR19302">
    <property type="entry name" value="GAMMA TUBULIN COMPLEX PROTEIN"/>
    <property type="match status" value="1"/>
</dbReference>
<evidence type="ECO:0000259" key="9">
    <source>
        <dbReference type="Pfam" id="PF17681"/>
    </source>
</evidence>
<dbReference type="Pfam" id="PF17681">
    <property type="entry name" value="GCP_N_terminal"/>
    <property type="match status" value="1"/>
</dbReference>
<comment type="subcellular location">
    <subcellularLocation>
        <location evidence="5">Cytoplasm</location>
        <location evidence="5">Cytoskeleton</location>
        <location evidence="5">Microtubule organizing center</location>
    </subcellularLocation>
</comment>
<evidence type="ECO:0000256" key="6">
    <source>
        <dbReference type="SAM" id="MobiDB-lite"/>
    </source>
</evidence>
<dbReference type="GO" id="GO:0000922">
    <property type="term" value="C:spindle pole"/>
    <property type="evidence" value="ECO:0007669"/>
    <property type="project" value="InterPro"/>
</dbReference>
<dbReference type="OrthoDB" id="66546at2759"/>
<dbReference type="HOGENOM" id="CLU_010106_0_0_1"/>
<feature type="compositionally biased region" description="Polar residues" evidence="6">
    <location>
        <begin position="163"/>
        <end position="174"/>
    </location>
</feature>
<proteinExistence type="inferred from homology"/>
<evidence type="ECO:0000256" key="2">
    <source>
        <dbReference type="ARBA" id="ARBA00022490"/>
    </source>
</evidence>
<evidence type="ECO:0000259" key="8">
    <source>
        <dbReference type="Pfam" id="PF14609"/>
    </source>
</evidence>
<dbReference type="AlphaFoldDB" id="A0A0B2WM89"/>
<evidence type="ECO:0000259" key="7">
    <source>
        <dbReference type="Pfam" id="PF04130"/>
    </source>
</evidence>
<dbReference type="InterPro" id="IPR041470">
    <property type="entry name" value="GCP_N"/>
</dbReference>
<evidence type="ECO:0000313" key="11">
    <source>
        <dbReference type="Proteomes" id="UP000030816"/>
    </source>
</evidence>
<dbReference type="GeneID" id="63741973"/>
<dbReference type="GO" id="GO:0005816">
    <property type="term" value="C:spindle pole body"/>
    <property type="evidence" value="ECO:0007669"/>
    <property type="project" value="UniProtKB-ARBA"/>
</dbReference>
<keyword evidence="11" id="KW-1185">Reference proteome</keyword>
<evidence type="ECO:0000256" key="4">
    <source>
        <dbReference type="ARBA" id="ARBA00023212"/>
    </source>
</evidence>
<feature type="domain" description="Gamma tubulin complex component protein N-terminal" evidence="9">
    <location>
        <begin position="231"/>
        <end position="537"/>
    </location>
</feature>
<dbReference type="Gene3D" id="1.20.120.1900">
    <property type="entry name" value="Gamma-tubulin complex, C-terminal domain"/>
    <property type="match status" value="1"/>
</dbReference>
<feature type="region of interest" description="Disordered" evidence="6">
    <location>
        <begin position="871"/>
        <end position="891"/>
    </location>
</feature>
<comment type="similarity">
    <text evidence="1 5">Belongs to the TUBGCP family.</text>
</comment>
<feature type="region of interest" description="Disordered" evidence="6">
    <location>
        <begin position="917"/>
        <end position="977"/>
    </location>
</feature>
<evidence type="ECO:0000313" key="10">
    <source>
        <dbReference type="EMBL" id="KHN94612.1"/>
    </source>
</evidence>
<reference evidence="10 11" key="1">
    <citation type="journal article" date="2014" name="Proc. Natl. Acad. Sci. U.S.A.">
        <title>Trajectory and genomic determinants of fungal-pathogen speciation and host adaptation.</title>
        <authorList>
            <person name="Hu X."/>
            <person name="Xiao G."/>
            <person name="Zheng P."/>
            <person name="Shang Y."/>
            <person name="Su Y."/>
            <person name="Zhang X."/>
            <person name="Liu X."/>
            <person name="Zhan S."/>
            <person name="St Leger R.J."/>
            <person name="Wang C."/>
        </authorList>
    </citation>
    <scope>NUCLEOTIDE SEQUENCE [LARGE SCALE GENOMIC DNA]</scope>
    <source>
        <strain evidence="10 11">ARSEF 1941</strain>
    </source>
</reference>
<dbReference type="GO" id="GO:0000278">
    <property type="term" value="P:mitotic cell cycle"/>
    <property type="evidence" value="ECO:0007669"/>
    <property type="project" value="TreeGrafter"/>
</dbReference>
<name>A0A0B2WM89_METAS</name>
<dbReference type="GO" id="GO:0007020">
    <property type="term" value="P:microtubule nucleation"/>
    <property type="evidence" value="ECO:0007669"/>
    <property type="project" value="InterPro"/>
</dbReference>
<dbReference type="Pfam" id="PF04130">
    <property type="entry name" value="GCP_C_terminal"/>
    <property type="match status" value="1"/>
</dbReference>